<dbReference type="RefSeq" id="WP_074913298.1">
    <property type="nucleotide sequence ID" value="NZ_FOVK01000023.1"/>
</dbReference>
<reference evidence="2 3" key="1">
    <citation type="submission" date="2016-10" db="EMBL/GenBank/DDBJ databases">
        <authorList>
            <person name="de Groot N.N."/>
        </authorList>
    </citation>
    <scope>NUCLEOTIDE SEQUENCE [LARGE SCALE GENOMIC DNA]</scope>
    <source>
        <strain evidence="2 3">ML2</strain>
    </source>
</reference>
<organism evidence="2 3">
    <name type="scientific">Proteiniclasticum ruminis</name>
    <dbReference type="NCBI Taxonomy" id="398199"/>
    <lineage>
        <taxon>Bacteria</taxon>
        <taxon>Bacillati</taxon>
        <taxon>Bacillota</taxon>
        <taxon>Clostridia</taxon>
        <taxon>Eubacteriales</taxon>
        <taxon>Clostridiaceae</taxon>
        <taxon>Proteiniclasticum</taxon>
    </lineage>
</organism>
<evidence type="ECO:0000313" key="2">
    <source>
        <dbReference type="EMBL" id="SFO16378.1"/>
    </source>
</evidence>
<evidence type="ECO:0000313" key="3">
    <source>
        <dbReference type="Proteomes" id="UP000181899"/>
    </source>
</evidence>
<keyword evidence="3" id="KW-1185">Reference proteome</keyword>
<feature type="region of interest" description="Disordered" evidence="1">
    <location>
        <begin position="97"/>
        <end position="133"/>
    </location>
</feature>
<feature type="compositionally biased region" description="Polar residues" evidence="1">
    <location>
        <begin position="118"/>
        <end position="127"/>
    </location>
</feature>
<gene>
    <name evidence="2" type="ORF">SAMN04488695_1233</name>
</gene>
<sequence>MPEKTELIKDTQYCEIHNQGRYVDNNYTYCIEKIYVKKLKRFEIRFSLYKDLTGHPEKYIARSLDVTELEFISLLKDAIEKNVFTSDMLEAMAKLLSSSRSSRTNKNSKDKEKKSIPINATQENSTQNEKEIA</sequence>
<dbReference type="eggNOG" id="ENOG5033EUC">
    <property type="taxonomic scope" value="Bacteria"/>
</dbReference>
<accession>A0A1I5EXX0</accession>
<dbReference type="Proteomes" id="UP000181899">
    <property type="component" value="Unassembled WGS sequence"/>
</dbReference>
<dbReference type="EMBL" id="FOVK01000023">
    <property type="protein sequence ID" value="SFO16378.1"/>
    <property type="molecule type" value="Genomic_DNA"/>
</dbReference>
<proteinExistence type="predicted"/>
<protein>
    <submittedName>
        <fullName evidence="2">Uncharacterized protein</fullName>
    </submittedName>
</protein>
<dbReference type="AlphaFoldDB" id="A0A1I5EXX0"/>
<evidence type="ECO:0000256" key="1">
    <source>
        <dbReference type="SAM" id="MobiDB-lite"/>
    </source>
</evidence>
<name>A0A1I5EXX0_9CLOT</name>